<comment type="subcellular location">
    <subcellularLocation>
        <location evidence="1">Membrane</location>
        <topology evidence="1">Multi-pass membrane protein</topology>
    </subcellularLocation>
    <subcellularLocation>
        <location evidence="11">Mitochondrion inner membrane</location>
        <topology evidence="11">Multi-pass membrane protein</topology>
    </subcellularLocation>
</comment>
<keyword evidence="9 12" id="KW-0472">Membrane</keyword>
<keyword evidence="3" id="KW-0813">Transport</keyword>
<keyword evidence="6" id="KW-0375">Hydrogen ion transport</keyword>
<evidence type="ECO:0000256" key="11">
    <source>
        <dbReference type="RuleBase" id="RU004450"/>
    </source>
</evidence>
<dbReference type="GO" id="GO:0005743">
    <property type="term" value="C:mitochondrial inner membrane"/>
    <property type="evidence" value="ECO:0007669"/>
    <property type="project" value="UniProtKB-SubCell"/>
</dbReference>
<evidence type="ECO:0000256" key="12">
    <source>
        <dbReference type="SAM" id="Phobius"/>
    </source>
</evidence>
<evidence type="ECO:0000256" key="6">
    <source>
        <dbReference type="ARBA" id="ARBA00022781"/>
    </source>
</evidence>
<proteinExistence type="inferred from homology"/>
<evidence type="ECO:0000256" key="7">
    <source>
        <dbReference type="ARBA" id="ARBA00022989"/>
    </source>
</evidence>
<dbReference type="EMBL" id="MW218662">
    <property type="protein sequence ID" value="QQK57711.1"/>
    <property type="molecule type" value="Genomic_DNA"/>
</dbReference>
<dbReference type="InterPro" id="IPR023011">
    <property type="entry name" value="ATP_synth_F0_asu_AS"/>
</dbReference>
<feature type="transmembrane region" description="Helical" evidence="12">
    <location>
        <begin position="186"/>
        <end position="208"/>
    </location>
</feature>
<dbReference type="InterPro" id="IPR000568">
    <property type="entry name" value="ATP_synth_F0_asu"/>
</dbReference>
<keyword evidence="13" id="KW-0496">Mitochondrion</keyword>
<dbReference type="GO" id="GO:0045259">
    <property type="term" value="C:proton-transporting ATP synthase complex"/>
    <property type="evidence" value="ECO:0007669"/>
    <property type="project" value="UniProtKB-KW"/>
</dbReference>
<evidence type="ECO:0000256" key="4">
    <source>
        <dbReference type="ARBA" id="ARBA00022547"/>
    </source>
</evidence>
<dbReference type="PANTHER" id="PTHR11410:SF0">
    <property type="entry name" value="ATP SYNTHASE SUBUNIT A"/>
    <property type="match status" value="1"/>
</dbReference>
<reference evidence="13" key="1">
    <citation type="journal article" date="2020" name="Insects">
        <title>The Complete Mitochondrial Genome of Four Hylicinae (Hemiptera: Cicadellidae): Structural Features and Phylogenetic Implications.</title>
        <authorList>
            <person name="Tang J."/>
            <person name="Huang W."/>
            <person name="Zhang Y."/>
        </authorList>
    </citation>
    <scope>NUCLEOTIDE SEQUENCE</scope>
</reference>
<dbReference type="PANTHER" id="PTHR11410">
    <property type="entry name" value="ATP SYNTHASE SUBUNIT A"/>
    <property type="match status" value="1"/>
</dbReference>
<evidence type="ECO:0000256" key="1">
    <source>
        <dbReference type="ARBA" id="ARBA00004141"/>
    </source>
</evidence>
<keyword evidence="10" id="KW-0066">ATP synthesis</keyword>
<dbReference type="InterPro" id="IPR035908">
    <property type="entry name" value="F0_ATP_A_sf"/>
</dbReference>
<dbReference type="RefSeq" id="YP_010140056.1">
    <property type="nucleotide sequence ID" value="NC_056922.1"/>
</dbReference>
<dbReference type="InterPro" id="IPR045083">
    <property type="entry name" value="ATP_synth_F0_asu_bact/mt"/>
</dbReference>
<dbReference type="CDD" id="cd00310">
    <property type="entry name" value="ATP-synt_Fo_a_6"/>
    <property type="match status" value="1"/>
</dbReference>
<accession>A0A7T6YDM7</accession>
<keyword evidence="7 12" id="KW-1133">Transmembrane helix</keyword>
<dbReference type="Gene3D" id="1.20.120.220">
    <property type="entry name" value="ATP synthase, F0 complex, subunit A"/>
    <property type="match status" value="1"/>
</dbReference>
<evidence type="ECO:0000256" key="3">
    <source>
        <dbReference type="ARBA" id="ARBA00022448"/>
    </source>
</evidence>
<evidence type="ECO:0000256" key="5">
    <source>
        <dbReference type="ARBA" id="ARBA00022692"/>
    </source>
</evidence>
<protein>
    <recommendedName>
        <fullName evidence="11">ATP synthase subunit a</fullName>
    </recommendedName>
</protein>
<comment type="similarity">
    <text evidence="2">Belongs to the ATPase A chain family.</text>
</comment>
<dbReference type="Pfam" id="PF00119">
    <property type="entry name" value="ATP-synt_A"/>
    <property type="match status" value="1"/>
</dbReference>
<geneLocation type="mitochondrion" evidence="13"/>
<keyword evidence="5 12" id="KW-0812">Transmembrane</keyword>
<keyword evidence="8" id="KW-0406">Ion transport</keyword>
<evidence type="ECO:0000256" key="9">
    <source>
        <dbReference type="ARBA" id="ARBA00023136"/>
    </source>
</evidence>
<gene>
    <name evidence="13" type="primary">ATP6</name>
</gene>
<dbReference type="NCBIfam" id="TIGR01131">
    <property type="entry name" value="ATP_synt_6_or_A"/>
    <property type="match status" value="1"/>
</dbReference>
<dbReference type="PROSITE" id="PS00449">
    <property type="entry name" value="ATPASE_A"/>
    <property type="match status" value="1"/>
</dbReference>
<dbReference type="CTD" id="4508"/>
<dbReference type="SUPFAM" id="SSF81336">
    <property type="entry name" value="F1F0 ATP synthase subunit A"/>
    <property type="match status" value="1"/>
</dbReference>
<dbReference type="AlphaFoldDB" id="A0A7T6YDM7"/>
<dbReference type="GO" id="GO:0046933">
    <property type="term" value="F:proton-transporting ATP synthase activity, rotational mechanism"/>
    <property type="evidence" value="ECO:0007669"/>
    <property type="project" value="TreeGrafter"/>
</dbReference>
<dbReference type="PRINTS" id="PR00123">
    <property type="entry name" value="ATPASEA"/>
</dbReference>
<organism evidence="13">
    <name type="scientific">Kalasha nativa</name>
    <dbReference type="NCBI Taxonomy" id="2800228"/>
    <lineage>
        <taxon>Eukaryota</taxon>
        <taxon>Metazoa</taxon>
        <taxon>Ecdysozoa</taxon>
        <taxon>Arthropoda</taxon>
        <taxon>Hexapoda</taxon>
        <taxon>Insecta</taxon>
        <taxon>Pterygota</taxon>
        <taxon>Neoptera</taxon>
        <taxon>Paraneoptera</taxon>
        <taxon>Hemiptera</taxon>
        <taxon>Auchenorrhyncha</taxon>
        <taxon>Membracoidea</taxon>
        <taxon>Cicadellidae</taxon>
        <taxon>Hylicinae</taxon>
        <taxon>Kalasha</taxon>
    </lineage>
</organism>
<dbReference type="GeneID" id="67134086"/>
<evidence type="ECO:0000256" key="2">
    <source>
        <dbReference type="ARBA" id="ARBA00006810"/>
    </source>
</evidence>
<evidence type="ECO:0000256" key="10">
    <source>
        <dbReference type="ARBA" id="ARBA00023310"/>
    </source>
</evidence>
<keyword evidence="4" id="KW-0138">CF(0)</keyword>
<evidence type="ECO:0000313" key="13">
    <source>
        <dbReference type="EMBL" id="QQK57711.1"/>
    </source>
</evidence>
<evidence type="ECO:0000256" key="8">
    <source>
        <dbReference type="ARBA" id="ARBA00023065"/>
    </source>
</evidence>
<name>A0A7T6YDM7_9HEMI</name>
<sequence>MKMMTNLFSTFDPCTGWMSMNWLSLFSILVMPKKFWAMNNPTMNMMMTMMNSTIKETESNTKIKGMSIMSNSMIMTIMTVNMMGLIPYVFTPSAHLTFSLTLSLPMWVSFMIYGWLKKTHNMMEHLVPMSTPSMLMPFMVMIETISNMIRPGSLAVRLSANMIAGHMIMSLLGNSTSSLLKMATMAMLYLILMMFESAVAVIQSYVFVTLSSLYSSEI</sequence>